<keyword evidence="1" id="KW-1133">Transmembrane helix</keyword>
<keyword evidence="1" id="KW-0472">Membrane</keyword>
<accession>A0ABS4H2S9</accession>
<organism evidence="2 3">
    <name type="scientific">Paenibacillus sediminis</name>
    <dbReference type="NCBI Taxonomy" id="664909"/>
    <lineage>
        <taxon>Bacteria</taxon>
        <taxon>Bacillati</taxon>
        <taxon>Bacillota</taxon>
        <taxon>Bacilli</taxon>
        <taxon>Bacillales</taxon>
        <taxon>Paenibacillaceae</taxon>
        <taxon>Paenibacillus</taxon>
    </lineage>
</organism>
<proteinExistence type="predicted"/>
<dbReference type="EMBL" id="JAGGKP010000001">
    <property type="protein sequence ID" value="MBP1936577.1"/>
    <property type="molecule type" value="Genomic_DNA"/>
</dbReference>
<evidence type="ECO:0000313" key="3">
    <source>
        <dbReference type="Proteomes" id="UP001519273"/>
    </source>
</evidence>
<reference evidence="2 3" key="1">
    <citation type="submission" date="2021-03" db="EMBL/GenBank/DDBJ databases">
        <title>Genomic Encyclopedia of Type Strains, Phase IV (KMG-IV): sequencing the most valuable type-strain genomes for metagenomic binning, comparative biology and taxonomic classification.</title>
        <authorList>
            <person name="Goeker M."/>
        </authorList>
    </citation>
    <scope>NUCLEOTIDE SEQUENCE [LARGE SCALE GENOMIC DNA]</scope>
    <source>
        <strain evidence="2 3">DSM 23491</strain>
    </source>
</reference>
<sequence length="85" mass="9378">MIYLKFLIPVILVLIAFVIGGLSKLITRENGIRYILLGIQLTVLGVAAIMLWAFEFRDEDLLVISGSALNLLGICLTITTIIKCK</sequence>
<evidence type="ECO:0000256" key="1">
    <source>
        <dbReference type="SAM" id="Phobius"/>
    </source>
</evidence>
<protein>
    <submittedName>
        <fullName evidence="2">F0F1-type ATP synthase assembly protein I</fullName>
    </submittedName>
</protein>
<name>A0ABS4H2S9_9BACL</name>
<evidence type="ECO:0000313" key="2">
    <source>
        <dbReference type="EMBL" id="MBP1936577.1"/>
    </source>
</evidence>
<keyword evidence="1" id="KW-0812">Transmembrane</keyword>
<comment type="caution">
    <text evidence="2">The sequence shown here is derived from an EMBL/GenBank/DDBJ whole genome shotgun (WGS) entry which is preliminary data.</text>
</comment>
<dbReference type="Proteomes" id="UP001519273">
    <property type="component" value="Unassembled WGS sequence"/>
</dbReference>
<gene>
    <name evidence="2" type="ORF">J2Z20_001438</name>
</gene>
<keyword evidence="3" id="KW-1185">Reference proteome</keyword>
<feature type="transmembrane region" description="Helical" evidence="1">
    <location>
        <begin position="34"/>
        <end position="55"/>
    </location>
</feature>
<feature type="transmembrane region" description="Helical" evidence="1">
    <location>
        <begin position="61"/>
        <end position="82"/>
    </location>
</feature>
<feature type="transmembrane region" description="Helical" evidence="1">
    <location>
        <begin position="6"/>
        <end position="27"/>
    </location>
</feature>